<name>A0AAJ1THZ4_9HYPH</name>
<comment type="pathway">
    <text evidence="1 10">Amino-acid biosynthesis; L-histidine biosynthesis; L-histidine from 5-phospho-alpha-D-ribose 1-diphosphate: step 5/9.</text>
</comment>
<keyword evidence="4 10" id="KW-0378">Hydrolase</keyword>
<proteinExistence type="inferred from homology"/>
<evidence type="ECO:0000256" key="4">
    <source>
        <dbReference type="ARBA" id="ARBA00022801"/>
    </source>
</evidence>
<gene>
    <name evidence="10" type="primary">hisH</name>
    <name evidence="13" type="ORF">QO001_000263</name>
</gene>
<dbReference type="InterPro" id="IPR017926">
    <property type="entry name" value="GATASE"/>
</dbReference>
<evidence type="ECO:0000256" key="7">
    <source>
        <dbReference type="ARBA" id="ARBA00023239"/>
    </source>
</evidence>
<evidence type="ECO:0000256" key="8">
    <source>
        <dbReference type="ARBA" id="ARBA00047838"/>
    </source>
</evidence>
<dbReference type="GO" id="GO:0005737">
    <property type="term" value="C:cytoplasm"/>
    <property type="evidence" value="ECO:0007669"/>
    <property type="project" value="UniProtKB-SubCell"/>
</dbReference>
<dbReference type="GO" id="GO:0000107">
    <property type="term" value="F:imidazoleglycerol-phosphate synthase activity"/>
    <property type="evidence" value="ECO:0007669"/>
    <property type="project" value="UniProtKB-UniRule"/>
</dbReference>
<evidence type="ECO:0000256" key="10">
    <source>
        <dbReference type="HAMAP-Rule" id="MF_00278"/>
    </source>
</evidence>
<feature type="active site" evidence="10 11">
    <location>
        <position position="199"/>
    </location>
</feature>
<dbReference type="Gene3D" id="3.40.50.880">
    <property type="match status" value="1"/>
</dbReference>
<dbReference type="EMBL" id="JAUSWL010000001">
    <property type="protein sequence ID" value="MDQ0541355.1"/>
    <property type="molecule type" value="Genomic_DNA"/>
</dbReference>
<dbReference type="SUPFAM" id="SSF52317">
    <property type="entry name" value="Class I glutamine amidotransferase-like"/>
    <property type="match status" value="1"/>
</dbReference>
<evidence type="ECO:0000259" key="12">
    <source>
        <dbReference type="Pfam" id="PF00117"/>
    </source>
</evidence>
<keyword evidence="3 10" id="KW-0028">Amino-acid biosynthesis</keyword>
<dbReference type="EC" id="4.3.2.10" evidence="10"/>
<comment type="subunit">
    <text evidence="2 10">Heterodimer of HisH and HisF.</text>
</comment>
<dbReference type="InterPro" id="IPR029062">
    <property type="entry name" value="Class_I_gatase-like"/>
</dbReference>
<feature type="active site" evidence="10 11">
    <location>
        <position position="201"/>
    </location>
</feature>
<feature type="active site" description="Nucleophile" evidence="10 11">
    <location>
        <position position="91"/>
    </location>
</feature>
<dbReference type="HAMAP" id="MF_00278">
    <property type="entry name" value="HisH"/>
    <property type="match status" value="1"/>
</dbReference>
<dbReference type="InterPro" id="IPR010139">
    <property type="entry name" value="Imidazole-glycPsynth_HisH"/>
</dbReference>
<comment type="catalytic activity">
    <reaction evidence="9 10">
        <text>L-glutamine + H2O = L-glutamate + NH4(+)</text>
        <dbReference type="Rhea" id="RHEA:15889"/>
        <dbReference type="ChEBI" id="CHEBI:15377"/>
        <dbReference type="ChEBI" id="CHEBI:28938"/>
        <dbReference type="ChEBI" id="CHEBI:29985"/>
        <dbReference type="ChEBI" id="CHEBI:58359"/>
        <dbReference type="EC" id="3.5.1.2"/>
    </reaction>
</comment>
<evidence type="ECO:0000256" key="11">
    <source>
        <dbReference type="PIRSR" id="PIRSR000495-1"/>
    </source>
</evidence>
<keyword evidence="10" id="KW-0963">Cytoplasm</keyword>
<evidence type="ECO:0000313" key="13">
    <source>
        <dbReference type="EMBL" id="MDQ0541355.1"/>
    </source>
</evidence>
<keyword evidence="6 10" id="KW-0368">Histidine biosynthesis</keyword>
<dbReference type="CDD" id="cd01748">
    <property type="entry name" value="GATase1_IGP_Synthase"/>
    <property type="match status" value="1"/>
</dbReference>
<evidence type="ECO:0000256" key="2">
    <source>
        <dbReference type="ARBA" id="ARBA00011152"/>
    </source>
</evidence>
<dbReference type="GO" id="GO:0016829">
    <property type="term" value="F:lyase activity"/>
    <property type="evidence" value="ECO:0007669"/>
    <property type="project" value="UniProtKB-KW"/>
</dbReference>
<dbReference type="NCBIfam" id="TIGR01855">
    <property type="entry name" value="IMP_synth_hisH"/>
    <property type="match status" value="1"/>
</dbReference>
<comment type="caution">
    <text evidence="13">The sequence shown here is derived from an EMBL/GenBank/DDBJ whole genome shotgun (WGS) entry which is preliminary data.</text>
</comment>
<dbReference type="PROSITE" id="PS51273">
    <property type="entry name" value="GATASE_TYPE_1"/>
    <property type="match status" value="1"/>
</dbReference>
<dbReference type="PANTHER" id="PTHR42701">
    <property type="entry name" value="IMIDAZOLE GLYCEROL PHOSPHATE SYNTHASE SUBUNIT HISH"/>
    <property type="match status" value="1"/>
</dbReference>
<feature type="domain" description="Glutamine amidotransferase" evidence="12">
    <location>
        <begin position="18"/>
        <end position="215"/>
    </location>
</feature>
<protein>
    <recommendedName>
        <fullName evidence="10">Imidazole glycerol phosphate synthase subunit HisH</fullName>
        <ecNumber evidence="10">4.3.2.10</ecNumber>
    </recommendedName>
    <alternativeName>
        <fullName evidence="10">IGP synthase glutaminase subunit</fullName>
        <ecNumber evidence="10">3.5.1.2</ecNumber>
    </alternativeName>
    <alternativeName>
        <fullName evidence="10">IGP synthase subunit HisH</fullName>
    </alternativeName>
    <alternativeName>
        <fullName evidence="10">ImGP synthase subunit HisH</fullName>
        <shortName evidence="10">IGPS subunit HisH</shortName>
    </alternativeName>
</protein>
<comment type="catalytic activity">
    <reaction evidence="8 10">
        <text>5-[(5-phospho-1-deoxy-D-ribulos-1-ylimino)methylamino]-1-(5-phospho-beta-D-ribosyl)imidazole-4-carboxamide + L-glutamine = D-erythro-1-(imidazol-4-yl)glycerol 3-phosphate + 5-amino-1-(5-phospho-beta-D-ribosyl)imidazole-4-carboxamide + L-glutamate + H(+)</text>
        <dbReference type="Rhea" id="RHEA:24793"/>
        <dbReference type="ChEBI" id="CHEBI:15378"/>
        <dbReference type="ChEBI" id="CHEBI:29985"/>
        <dbReference type="ChEBI" id="CHEBI:58278"/>
        <dbReference type="ChEBI" id="CHEBI:58359"/>
        <dbReference type="ChEBI" id="CHEBI:58475"/>
        <dbReference type="ChEBI" id="CHEBI:58525"/>
        <dbReference type="EC" id="4.3.2.10"/>
    </reaction>
</comment>
<evidence type="ECO:0000256" key="3">
    <source>
        <dbReference type="ARBA" id="ARBA00022605"/>
    </source>
</evidence>
<dbReference type="Proteomes" id="UP001223420">
    <property type="component" value="Unassembled WGS sequence"/>
</dbReference>
<comment type="function">
    <text evidence="10">IGPS catalyzes the conversion of PRFAR and glutamine to IGP, AICAR and glutamate. The HisH subunit catalyzes the hydrolysis of glutamine to glutamate and ammonia as part of the synthesis of IGP and AICAR. The resulting ammonia molecule is channeled to the active site of HisF.</text>
</comment>
<dbReference type="RefSeq" id="WP_007564323.1">
    <property type="nucleotide sequence ID" value="NZ_CP033231.1"/>
</dbReference>
<dbReference type="Pfam" id="PF00117">
    <property type="entry name" value="GATase"/>
    <property type="match status" value="1"/>
</dbReference>
<dbReference type="AlphaFoldDB" id="A0AAJ1THZ4"/>
<dbReference type="PANTHER" id="PTHR42701:SF1">
    <property type="entry name" value="IMIDAZOLE GLYCEROL PHOSPHATE SYNTHASE SUBUNIT HISH"/>
    <property type="match status" value="1"/>
</dbReference>
<organism evidence="13 14">
    <name type="scientific">Methylobacterium brachiatum</name>
    <dbReference type="NCBI Taxonomy" id="269660"/>
    <lineage>
        <taxon>Bacteria</taxon>
        <taxon>Pseudomonadati</taxon>
        <taxon>Pseudomonadota</taxon>
        <taxon>Alphaproteobacteria</taxon>
        <taxon>Hyphomicrobiales</taxon>
        <taxon>Methylobacteriaceae</taxon>
        <taxon>Methylobacterium</taxon>
    </lineage>
</organism>
<keyword evidence="13" id="KW-0328">Glycosyltransferase</keyword>
<evidence type="ECO:0000256" key="9">
    <source>
        <dbReference type="ARBA" id="ARBA00049534"/>
    </source>
</evidence>
<keyword evidence="5 10" id="KW-0315">Glutamine amidotransferase</keyword>
<evidence type="ECO:0000256" key="6">
    <source>
        <dbReference type="ARBA" id="ARBA00023102"/>
    </source>
</evidence>
<dbReference type="EC" id="3.5.1.2" evidence="10"/>
<evidence type="ECO:0000256" key="5">
    <source>
        <dbReference type="ARBA" id="ARBA00022962"/>
    </source>
</evidence>
<sequence length="219" mass="23177">MSTETVAIIDYGSGNLHSAAKAFERAAREAGRDARIRLTSDPAVVAAADRVVLPGVGAYADCRRGLDSVPGMVEAMTEVAQVAGRPFLGICVGMQLLASRGLEYETTPGLGWIPGDVAPIRPSDPALKIPHMGWNTLRIARDHALLAGIPTGEDGLHAYFVHSFALAAERPEDVVAQADYGGPVTAMVARGNVAGTQFHPEKSQRLGLALIANFLTWRP</sequence>
<keyword evidence="7 10" id="KW-0456">Lyase</keyword>
<keyword evidence="13" id="KW-0808">Transferase</keyword>
<dbReference type="GO" id="GO:0000105">
    <property type="term" value="P:L-histidine biosynthetic process"/>
    <property type="evidence" value="ECO:0007669"/>
    <property type="project" value="UniProtKB-UniRule"/>
</dbReference>
<evidence type="ECO:0000256" key="1">
    <source>
        <dbReference type="ARBA" id="ARBA00005091"/>
    </source>
</evidence>
<evidence type="ECO:0000313" key="14">
    <source>
        <dbReference type="Proteomes" id="UP001223420"/>
    </source>
</evidence>
<accession>A0AAJ1THZ4</accession>
<dbReference type="PIRSF" id="PIRSF000495">
    <property type="entry name" value="Amidotransf_hisH"/>
    <property type="match status" value="1"/>
</dbReference>
<dbReference type="GO" id="GO:0004359">
    <property type="term" value="F:glutaminase activity"/>
    <property type="evidence" value="ECO:0007669"/>
    <property type="project" value="UniProtKB-EC"/>
</dbReference>
<reference evidence="13" key="1">
    <citation type="submission" date="2023-07" db="EMBL/GenBank/DDBJ databases">
        <title>Genomic Encyclopedia of Type Strains, Phase IV (KMG-IV): sequencing the most valuable type-strain genomes for metagenomic binning, comparative biology and taxonomic classification.</title>
        <authorList>
            <person name="Goeker M."/>
        </authorList>
    </citation>
    <scope>NUCLEOTIDE SEQUENCE</scope>
    <source>
        <strain evidence="13">DSM 19569</strain>
    </source>
</reference>
<comment type="subcellular location">
    <subcellularLocation>
        <location evidence="10">Cytoplasm</location>
    </subcellularLocation>
</comment>